<keyword evidence="3" id="KW-0132">Cell division</keyword>
<keyword evidence="3" id="KW-0131">Cell cycle</keyword>
<accession>A0A2G5ECG7</accession>
<dbReference type="InterPro" id="IPR039781">
    <property type="entry name" value="Rad21/Rec8-like"/>
</dbReference>
<dbReference type="GO" id="GO:0007059">
    <property type="term" value="P:chromosome segregation"/>
    <property type="evidence" value="ECO:0007669"/>
    <property type="project" value="UniProtKB-KW"/>
</dbReference>
<reference evidence="9 10" key="1">
    <citation type="submission" date="2017-09" db="EMBL/GenBank/DDBJ databases">
        <title>WGS assembly of Aquilegia coerulea Goldsmith.</title>
        <authorList>
            <person name="Hodges S."/>
            <person name="Kramer E."/>
            <person name="Nordborg M."/>
            <person name="Tomkins J."/>
            <person name="Borevitz J."/>
            <person name="Derieg N."/>
            <person name="Yan J."/>
            <person name="Mihaltcheva S."/>
            <person name="Hayes R.D."/>
            <person name="Rokhsar D."/>
        </authorList>
    </citation>
    <scope>NUCLEOTIDE SEQUENCE [LARGE SCALE GENOMIC DNA]</scope>
    <source>
        <strain evidence="10">cv. Goldsmith</strain>
    </source>
</reference>
<name>A0A2G5ECG7_AQUCA</name>
<evidence type="ECO:0000256" key="1">
    <source>
        <dbReference type="ARBA" id="ARBA00004123"/>
    </source>
</evidence>
<keyword evidence="10" id="KW-1185">Reference proteome</keyword>
<comment type="subcellular location">
    <subcellularLocation>
        <location evidence="1">Nucleus</location>
    </subcellularLocation>
</comment>
<keyword evidence="3" id="KW-0498">Mitosis</keyword>
<dbReference type="InterPro" id="IPR006909">
    <property type="entry name" value="Rad21/Rec8_C_eu"/>
</dbReference>
<proteinExistence type="inferred from homology"/>
<dbReference type="PANTHER" id="PTHR12585:SF55">
    <property type="entry name" value="SISTER CHROMATID COHESION 1 PROTEIN 3"/>
    <property type="match status" value="1"/>
</dbReference>
<gene>
    <name evidence="9" type="ORF">AQUCO_00900184v1</name>
</gene>
<evidence type="ECO:0000256" key="6">
    <source>
        <dbReference type="ARBA" id="ARBA00064543"/>
    </source>
</evidence>
<dbReference type="FunCoup" id="A0A2G5ECG7">
    <property type="interactions" value="99"/>
</dbReference>
<dbReference type="Gene3D" id="1.10.10.580">
    <property type="entry name" value="Structural maintenance of chromosome 1. Chain E"/>
    <property type="match status" value="1"/>
</dbReference>
<dbReference type="GO" id="GO:0003682">
    <property type="term" value="F:chromatin binding"/>
    <property type="evidence" value="ECO:0007669"/>
    <property type="project" value="TreeGrafter"/>
</dbReference>
<dbReference type="GO" id="GO:0008278">
    <property type="term" value="C:cohesin complex"/>
    <property type="evidence" value="ECO:0007669"/>
    <property type="project" value="InterPro"/>
</dbReference>
<keyword evidence="4" id="KW-0159">Chromosome partition</keyword>
<keyword evidence="5" id="KW-0539">Nucleus</keyword>
<feature type="domain" description="Rad21/Rec8-like protein C-terminal eukaryotic" evidence="8">
    <location>
        <begin position="531"/>
        <end position="580"/>
    </location>
</feature>
<dbReference type="InterPro" id="IPR023093">
    <property type="entry name" value="ScpA-like_C"/>
</dbReference>
<feature type="region of interest" description="Disordered" evidence="7">
    <location>
        <begin position="184"/>
        <end position="223"/>
    </location>
</feature>
<dbReference type="FunFam" id="1.10.10.580:FF:000002">
    <property type="entry name" value="Sister chromatid cohesion 1 protein 4"/>
    <property type="match status" value="1"/>
</dbReference>
<evidence type="ECO:0000256" key="7">
    <source>
        <dbReference type="SAM" id="MobiDB-lite"/>
    </source>
</evidence>
<feature type="region of interest" description="Disordered" evidence="7">
    <location>
        <begin position="338"/>
        <end position="357"/>
    </location>
</feature>
<evidence type="ECO:0000313" key="9">
    <source>
        <dbReference type="EMBL" id="PIA53426.1"/>
    </source>
</evidence>
<dbReference type="OrthoDB" id="10071381at2759"/>
<protein>
    <recommendedName>
        <fullName evidence="8">Rad21/Rec8-like protein C-terminal eukaryotic domain-containing protein</fullName>
    </recommendedName>
</protein>
<evidence type="ECO:0000259" key="8">
    <source>
        <dbReference type="Pfam" id="PF04824"/>
    </source>
</evidence>
<evidence type="ECO:0000313" key="10">
    <source>
        <dbReference type="Proteomes" id="UP000230069"/>
    </source>
</evidence>
<dbReference type="AlphaFoldDB" id="A0A2G5ECG7"/>
<dbReference type="STRING" id="218851.A0A2G5ECG7"/>
<organism evidence="9 10">
    <name type="scientific">Aquilegia coerulea</name>
    <name type="common">Rocky mountain columbine</name>
    <dbReference type="NCBI Taxonomy" id="218851"/>
    <lineage>
        <taxon>Eukaryota</taxon>
        <taxon>Viridiplantae</taxon>
        <taxon>Streptophyta</taxon>
        <taxon>Embryophyta</taxon>
        <taxon>Tracheophyta</taxon>
        <taxon>Spermatophyta</taxon>
        <taxon>Magnoliopsida</taxon>
        <taxon>Ranunculales</taxon>
        <taxon>Ranunculaceae</taxon>
        <taxon>Thalictroideae</taxon>
        <taxon>Aquilegia</taxon>
    </lineage>
</organism>
<dbReference type="GO" id="GO:0007062">
    <property type="term" value="P:sister chromatid cohesion"/>
    <property type="evidence" value="ECO:0007669"/>
    <property type="project" value="InterPro"/>
</dbReference>
<sequence>MSRIRTAFASTKEIDLPEGETYAAYESITLPETFELDALELDDAPYHEGDMDNHLRDQEEITLTDQIPAEADPYITFFNEEDFRMDVSPPDDIPDTGIRSMDEDIPSSLVNSGVAVSNYVPVDQPDESSKRAFEDLFDKDLGEIELMRDFPDIGPDHFDDSFNLGNDITEHHQSLHHQSVNGKGILSPIIEDPPHSGRQDFTLQPHTDPLSTGGLPDSLENFNTSASPGFGLGNLSLDLVLQPTPPVEMKKANPRKRKQLYDITTVLSSQFMKEATTDASGLVRKRKNLPCSALDVWMFKKRLRKDQVFLDSSISGMCADLQDIFKKEYMKVHTFPEEETYPEGRAPNSSLPIPESDTVDTVLVGDTNPENRDASSTVPMPEYHETEQFLFEDDQDYGSYAPECMPSPIRRDDLTPFPKTGIDSEPPTGSQLHTEPLPTIERTVSTEPMDSDMETPMTDFETQFGIGRSGLSDIPELNTAEGEELCFLDADNTPVAGQAESGSHQLSTRTRAVRQFLIDQSPRTEVSKHPAGKLSLNKILEGKTRKKCARMFFEVLVLKSCKLIDVEQEEAYGDIILDPLSNAKF</sequence>
<evidence type="ECO:0000256" key="5">
    <source>
        <dbReference type="ARBA" id="ARBA00023242"/>
    </source>
</evidence>
<dbReference type="GO" id="GO:0005634">
    <property type="term" value="C:nucleus"/>
    <property type="evidence" value="ECO:0007669"/>
    <property type="project" value="UniProtKB-SubCell"/>
</dbReference>
<dbReference type="EMBL" id="KZ305026">
    <property type="protein sequence ID" value="PIA53426.1"/>
    <property type="molecule type" value="Genomic_DNA"/>
</dbReference>
<dbReference type="SUPFAM" id="SSF46785">
    <property type="entry name" value="Winged helix' DNA-binding domain"/>
    <property type="match status" value="1"/>
</dbReference>
<dbReference type="PANTHER" id="PTHR12585">
    <property type="entry name" value="SCC1 / RAD21 FAMILY MEMBER"/>
    <property type="match status" value="1"/>
</dbReference>
<dbReference type="Pfam" id="PF04824">
    <property type="entry name" value="Rad21_Rec8"/>
    <property type="match status" value="1"/>
</dbReference>
<evidence type="ECO:0000256" key="2">
    <source>
        <dbReference type="ARBA" id="ARBA00009870"/>
    </source>
</evidence>
<dbReference type="Proteomes" id="UP000230069">
    <property type="component" value="Unassembled WGS sequence"/>
</dbReference>
<evidence type="ECO:0000256" key="3">
    <source>
        <dbReference type="ARBA" id="ARBA00022776"/>
    </source>
</evidence>
<dbReference type="InterPro" id="IPR036390">
    <property type="entry name" value="WH_DNA-bd_sf"/>
</dbReference>
<dbReference type="InParanoid" id="A0A2G5ECG7"/>
<evidence type="ECO:0000256" key="4">
    <source>
        <dbReference type="ARBA" id="ARBA00022829"/>
    </source>
</evidence>
<dbReference type="CDD" id="cd21793">
    <property type="entry name" value="Rad21_Rec8_M_AtSYN1-like"/>
    <property type="match status" value="1"/>
</dbReference>
<comment type="subunit">
    <text evidence="6">Component of the cohesin complex.</text>
</comment>
<dbReference type="GO" id="GO:1990414">
    <property type="term" value="P:replication-born double-strand break repair via sister chromatid exchange"/>
    <property type="evidence" value="ECO:0007669"/>
    <property type="project" value="TreeGrafter"/>
</dbReference>
<comment type="similarity">
    <text evidence="2">Belongs to the rad21 family.</text>
</comment>